<feature type="coiled-coil region" evidence="1">
    <location>
        <begin position="523"/>
        <end position="550"/>
    </location>
</feature>
<keyword evidence="2" id="KW-0732">Signal</keyword>
<evidence type="ECO:0000256" key="1">
    <source>
        <dbReference type="SAM" id="Coils"/>
    </source>
</evidence>
<reference evidence="3 4" key="1">
    <citation type="submission" date="2020-05" db="EMBL/GenBank/DDBJ databases">
        <title>Draft genome of Flavobacterium sp. IMCC34852.</title>
        <authorList>
            <person name="Song J."/>
            <person name="Cho J.-C."/>
        </authorList>
    </citation>
    <scope>NUCLEOTIDE SEQUENCE [LARGE SCALE GENOMIC DNA]</scope>
    <source>
        <strain evidence="3 4">IMCC34852</strain>
    </source>
</reference>
<evidence type="ECO:0000313" key="4">
    <source>
        <dbReference type="Proteomes" id="UP000536509"/>
    </source>
</evidence>
<dbReference type="Proteomes" id="UP000536509">
    <property type="component" value="Unassembled WGS sequence"/>
</dbReference>
<evidence type="ECO:0000313" key="3">
    <source>
        <dbReference type="EMBL" id="NNT71008.1"/>
    </source>
</evidence>
<evidence type="ECO:0000256" key="2">
    <source>
        <dbReference type="SAM" id="SignalP"/>
    </source>
</evidence>
<proteinExistence type="predicted"/>
<accession>A0A7Y3R6U5</accession>
<comment type="caution">
    <text evidence="3">The sequence shown here is derived from an EMBL/GenBank/DDBJ whole genome shotgun (WGS) entry which is preliminary data.</text>
</comment>
<name>A0A7Y3R6U5_9FLAO</name>
<evidence type="ECO:0008006" key="5">
    <source>
        <dbReference type="Google" id="ProtNLM"/>
    </source>
</evidence>
<feature type="signal peptide" evidence="2">
    <location>
        <begin position="1"/>
        <end position="18"/>
    </location>
</feature>
<dbReference type="EMBL" id="JABEVX010000001">
    <property type="protein sequence ID" value="NNT71008.1"/>
    <property type="molecule type" value="Genomic_DNA"/>
</dbReference>
<gene>
    <name evidence="3" type="ORF">HKT18_02150</name>
</gene>
<dbReference type="Gene3D" id="2.60.120.1130">
    <property type="match status" value="1"/>
</dbReference>
<dbReference type="AlphaFoldDB" id="A0A7Y3R6U5"/>
<protein>
    <recommendedName>
        <fullName evidence="5">DUF3857 domain-containing protein</fullName>
    </recommendedName>
</protein>
<organism evidence="3 4">
    <name type="scientific">Flavobacterium rivulicola</name>
    <dbReference type="NCBI Taxonomy" id="2732161"/>
    <lineage>
        <taxon>Bacteria</taxon>
        <taxon>Pseudomonadati</taxon>
        <taxon>Bacteroidota</taxon>
        <taxon>Flavobacteriia</taxon>
        <taxon>Flavobacteriales</taxon>
        <taxon>Flavobacteriaceae</taxon>
        <taxon>Flavobacterium</taxon>
    </lineage>
</organism>
<keyword evidence="1" id="KW-0175">Coiled coil</keyword>
<dbReference type="RefSeq" id="WP_171221204.1">
    <property type="nucleotide sequence ID" value="NZ_CP121446.1"/>
</dbReference>
<keyword evidence="4" id="KW-1185">Reference proteome</keyword>
<sequence length="719" mass="84431">MRAKLLLLLLLVTTSIVAQDKKEVKEFFWGAKDEFKKANTVPDKWKNESAVIIHKREHYNYHKFGANVTYTSAIRKRIKLQDQAAVTEFSQFSYKTKFYSNKAYGSGFWRRGTNFIGVKVVKPDGKEIEIDAEKESKEVNGEQKLAISNLEVGDIIDFYFYSIEPFKSVYDYSFEAVETPLGDVYPTMDLKITLETENDFFVNFNTYNGAPELKQIPTKNSGERSYELAEKNIEKNEFPRWFYPLAEMPCYKFQVIFARSGKFEKLADGFLSESEKEIKKTVAKQDIYDYYNKKFVPNGNLDPIKDFLKGKTFTSDEEKIREVYYFCRHEYYTRYLEAFVVNEAKLFYPFEYYGYNPIFFSSEESFINYFMYFLKKNEIDYDIIVATPRYNGSIDDLLIQGNVTKLIRVNTKNPVYLQYFSPYTSADQIDYTVENSKAYVLEVSKGKKVTDASTVMLPSSTYQENSYKTKTTLTLDNFTGFAVKRESFYLGHLKENEQKDKFNFYDYVYEDYKKYGTTQLLEYVKNKKKKEQYTNELNALVNKMKDNQKEAFEKSTEEEYEFDVDDYKFEIKSTGRYGKKSALETEETFTVKNNLIKKAGDKYLIEIGKMLTSQIEIDQKEKDRKNNIYMVYPRSFENEIILEIPAGYSVSGLEKLNKKVENETGGFTATAEVKGNQLVIKTFKYYKNYYETNANWSKMIAFLDAAYQFTQEKILLKKN</sequence>
<feature type="chain" id="PRO_5031206625" description="DUF3857 domain-containing protein" evidence="2">
    <location>
        <begin position="19"/>
        <end position="719"/>
    </location>
</feature>